<evidence type="ECO:0000313" key="11">
    <source>
        <dbReference type="EMBL" id="EIM57541.1"/>
    </source>
</evidence>
<dbReference type="EMBL" id="CM001487">
    <property type="protein sequence ID" value="EIM57541.1"/>
    <property type="molecule type" value="Genomic_DNA"/>
</dbReference>
<dbReference type="GO" id="GO:0004134">
    <property type="term" value="F:4-alpha-glucanotransferase activity"/>
    <property type="evidence" value="ECO:0007669"/>
    <property type="project" value="UniProtKB-EC"/>
</dbReference>
<dbReference type="OrthoDB" id="9811841at2"/>
<accession>I5AUR8</accession>
<comment type="similarity">
    <text evidence="2 10">Belongs to the disproportionating enzyme family.</text>
</comment>
<comment type="catalytic activity">
    <reaction evidence="1 10">
        <text>Transfers a segment of a (1-&gt;4)-alpha-D-glucan to a new position in an acceptor, which may be glucose or a (1-&gt;4)-alpha-D-glucan.</text>
        <dbReference type="EC" id="2.4.1.25"/>
    </reaction>
</comment>
<sequence length="493" mass="56609">MKRASGVLLPVTALPTKYGIGGFSKDAYEFVDFLADAAQSYWQILPLGPTGYGDSPYQSFSTFAGSPLLISLEKLCEEGLLTEEECASYDATGGSEEYIDYEKLSKTRFKVLRIAADRFRESGDLTDFESFREKQRDWLEEYCLYSVIKERQQQKNWSLWPEELRDHKEEALVKVREEAGDDLFFYAFLQYEFFSQWKELKAYANGKGIEIIGDIPIYVAMDSADAWAEPLLFQFDDQKQPLGVAGCPPDAFSATGQLWGNPLYDWDYHRKTGYSWWIRRLRHMQEICDVVRIDHFRGFNDYWSIPYGDTTAENGHWEKGPGLEPFEILERENGEVRFIAEDLGMLTDEVREMVAASGFPGMKILEFAFDGDDKNLYLPHNYEPNCIVYTGTHDNDTVLGWLKTIPESTKKHLDAYAGKIVTKAEDVIRLGMSSVAKICIIPMQDWLELDGSARVNTPNTLGENWKWRLLDGQMDDKTAGLMRHMTELYSRQP</sequence>
<evidence type="ECO:0000256" key="6">
    <source>
        <dbReference type="ARBA" id="ARBA00022679"/>
    </source>
</evidence>
<keyword evidence="5 10" id="KW-0328">Glycosyltransferase</keyword>
<dbReference type="HOGENOM" id="CLU_014132_1_0_9"/>
<evidence type="ECO:0000256" key="4">
    <source>
        <dbReference type="ARBA" id="ARBA00020295"/>
    </source>
</evidence>
<dbReference type="PANTHER" id="PTHR32438">
    <property type="entry name" value="4-ALPHA-GLUCANOTRANSFERASE DPE1, CHLOROPLASTIC/AMYLOPLASTIC"/>
    <property type="match status" value="1"/>
</dbReference>
<evidence type="ECO:0000256" key="10">
    <source>
        <dbReference type="RuleBase" id="RU361207"/>
    </source>
</evidence>
<dbReference type="Proteomes" id="UP000005753">
    <property type="component" value="Chromosome"/>
</dbReference>
<dbReference type="Gene3D" id="3.20.20.80">
    <property type="entry name" value="Glycosidases"/>
    <property type="match status" value="1"/>
</dbReference>
<evidence type="ECO:0000256" key="9">
    <source>
        <dbReference type="ARBA" id="ARBA00031501"/>
    </source>
</evidence>
<dbReference type="STRING" id="633697.EubceDRAFT1_1764"/>
<dbReference type="InterPro" id="IPR003385">
    <property type="entry name" value="Glyco_hydro_77"/>
</dbReference>
<dbReference type="NCBIfam" id="TIGR00217">
    <property type="entry name" value="malQ"/>
    <property type="match status" value="1"/>
</dbReference>
<dbReference type="GO" id="GO:0005975">
    <property type="term" value="P:carbohydrate metabolic process"/>
    <property type="evidence" value="ECO:0007669"/>
    <property type="project" value="InterPro"/>
</dbReference>
<dbReference type="eggNOG" id="COG1640">
    <property type="taxonomic scope" value="Bacteria"/>
</dbReference>
<gene>
    <name evidence="11" type="ORF">EubceDRAFT1_1764</name>
</gene>
<reference evidence="11 12" key="2">
    <citation type="submission" date="2012-02" db="EMBL/GenBank/DDBJ databases">
        <title>Improved High-Quality Draft sequence of Eubacterium cellulosolvens 6.</title>
        <authorList>
            <consortium name="US DOE Joint Genome Institute"/>
            <person name="Lucas S."/>
            <person name="Han J."/>
            <person name="Lapidus A."/>
            <person name="Cheng J.-F."/>
            <person name="Goodwin L."/>
            <person name="Pitluck S."/>
            <person name="Peters L."/>
            <person name="Mikhailova N."/>
            <person name="Gu W."/>
            <person name="Detter J.C."/>
            <person name="Han C."/>
            <person name="Tapia R."/>
            <person name="Land M."/>
            <person name="Hauser L."/>
            <person name="Kyrpides N."/>
            <person name="Ivanova N."/>
            <person name="Pagani I."/>
            <person name="Johnson E."/>
            <person name="Mukhopadhyay B."/>
            <person name="Anderson I."/>
            <person name="Woyke T."/>
        </authorList>
    </citation>
    <scope>NUCLEOTIDE SEQUENCE [LARGE SCALE GENOMIC DNA]</scope>
    <source>
        <strain evidence="11 12">6</strain>
    </source>
</reference>
<dbReference type="EC" id="2.4.1.25" evidence="3 10"/>
<name>I5AUR8_EUBC6</name>
<keyword evidence="7 10" id="KW-0119">Carbohydrate metabolism</keyword>
<dbReference type="NCBIfam" id="NF011080">
    <property type="entry name" value="PRK14508.1-3"/>
    <property type="match status" value="1"/>
</dbReference>
<keyword evidence="6 10" id="KW-0808">Transferase</keyword>
<keyword evidence="12" id="KW-1185">Reference proteome</keyword>
<dbReference type="AlphaFoldDB" id="I5AUR8"/>
<evidence type="ECO:0000256" key="2">
    <source>
        <dbReference type="ARBA" id="ARBA00005684"/>
    </source>
</evidence>
<evidence type="ECO:0000256" key="1">
    <source>
        <dbReference type="ARBA" id="ARBA00000439"/>
    </source>
</evidence>
<evidence type="ECO:0000313" key="12">
    <source>
        <dbReference type="Proteomes" id="UP000005753"/>
    </source>
</evidence>
<reference evidence="11 12" key="1">
    <citation type="submission" date="2010-08" db="EMBL/GenBank/DDBJ databases">
        <authorList>
            <consortium name="US DOE Joint Genome Institute (JGI-PGF)"/>
            <person name="Lucas S."/>
            <person name="Copeland A."/>
            <person name="Lapidus A."/>
            <person name="Cheng J.-F."/>
            <person name="Bruce D."/>
            <person name="Goodwin L."/>
            <person name="Pitluck S."/>
            <person name="Land M.L."/>
            <person name="Hauser L."/>
            <person name="Chang Y.-J."/>
            <person name="Anderson I.J."/>
            <person name="Johnson E."/>
            <person name="Mulhopadhyay B."/>
            <person name="Kyrpides N."/>
            <person name="Woyke T.J."/>
        </authorList>
    </citation>
    <scope>NUCLEOTIDE SEQUENCE [LARGE SCALE GENOMIC DNA]</scope>
    <source>
        <strain evidence="11 12">6</strain>
    </source>
</reference>
<organism evidence="11 12">
    <name type="scientific">Eubacterium cellulosolvens (strain ATCC 43171 / JCM 9499 / 6)</name>
    <name type="common">Cillobacterium cellulosolvens</name>
    <dbReference type="NCBI Taxonomy" id="633697"/>
    <lineage>
        <taxon>Bacteria</taxon>
        <taxon>Bacillati</taxon>
        <taxon>Bacillota</taxon>
        <taxon>Clostridia</taxon>
        <taxon>Eubacteriales</taxon>
        <taxon>Eubacteriaceae</taxon>
        <taxon>Eubacterium</taxon>
    </lineage>
</organism>
<dbReference type="Pfam" id="PF02446">
    <property type="entry name" value="Glyco_hydro_77"/>
    <property type="match status" value="1"/>
</dbReference>
<dbReference type="PANTHER" id="PTHR32438:SF5">
    <property type="entry name" value="4-ALPHA-GLUCANOTRANSFERASE DPE1, CHLOROPLASTIC_AMYLOPLASTIC"/>
    <property type="match status" value="1"/>
</dbReference>
<evidence type="ECO:0000256" key="8">
    <source>
        <dbReference type="ARBA" id="ARBA00031423"/>
    </source>
</evidence>
<evidence type="ECO:0000256" key="3">
    <source>
        <dbReference type="ARBA" id="ARBA00012560"/>
    </source>
</evidence>
<proteinExistence type="inferred from homology"/>
<protein>
    <recommendedName>
        <fullName evidence="4 10">4-alpha-glucanotransferase</fullName>
        <ecNumber evidence="3 10">2.4.1.25</ecNumber>
    </recommendedName>
    <alternativeName>
        <fullName evidence="8 10">Amylomaltase</fullName>
    </alternativeName>
    <alternativeName>
        <fullName evidence="9 10">Disproportionating enzyme</fullName>
    </alternativeName>
</protein>
<evidence type="ECO:0000256" key="5">
    <source>
        <dbReference type="ARBA" id="ARBA00022676"/>
    </source>
</evidence>
<evidence type="ECO:0000256" key="7">
    <source>
        <dbReference type="ARBA" id="ARBA00023277"/>
    </source>
</evidence>
<dbReference type="SUPFAM" id="SSF51445">
    <property type="entry name" value="(Trans)glycosidases"/>
    <property type="match status" value="1"/>
</dbReference>
<dbReference type="InterPro" id="IPR017853">
    <property type="entry name" value="GH"/>
</dbReference>